<feature type="region of interest" description="Disordered" evidence="1">
    <location>
        <begin position="237"/>
        <end position="258"/>
    </location>
</feature>
<organism evidence="7 8">
    <name type="scientific">Bodo saltans</name>
    <name type="common">Flagellated protozoan</name>
    <dbReference type="NCBI Taxonomy" id="75058"/>
    <lineage>
        <taxon>Eukaryota</taxon>
        <taxon>Discoba</taxon>
        <taxon>Euglenozoa</taxon>
        <taxon>Kinetoplastea</taxon>
        <taxon>Metakinetoplastina</taxon>
        <taxon>Eubodonida</taxon>
        <taxon>Bodonidae</taxon>
        <taxon>Bodo</taxon>
    </lineage>
</organism>
<accession>A0A0S4KJV3</accession>
<dbReference type="OMA" id="VPVEDWT"/>
<proteinExistence type="predicted"/>
<dbReference type="PANTHER" id="PTHR20991:SF0">
    <property type="entry name" value="PROTEIN PTHB1"/>
    <property type="match status" value="1"/>
</dbReference>
<evidence type="ECO:0000259" key="2">
    <source>
        <dbReference type="Pfam" id="PF14727"/>
    </source>
</evidence>
<dbReference type="GO" id="GO:0016020">
    <property type="term" value="C:membrane"/>
    <property type="evidence" value="ECO:0007669"/>
    <property type="project" value="TreeGrafter"/>
</dbReference>
<dbReference type="VEuPathDB" id="TriTrypDB:BSAL_13285"/>
<protein>
    <recommendedName>
        <fullName evidence="9">PTHB1 N-terminal domain-containing protein</fullName>
    </recommendedName>
</protein>
<keyword evidence="8" id="KW-1185">Reference proteome</keyword>
<dbReference type="GO" id="GO:0060271">
    <property type="term" value="P:cilium assembly"/>
    <property type="evidence" value="ECO:0007669"/>
    <property type="project" value="TreeGrafter"/>
</dbReference>
<dbReference type="InterPro" id="IPR028073">
    <property type="entry name" value="PHTB1_N_dom"/>
</dbReference>
<evidence type="ECO:0000259" key="5">
    <source>
        <dbReference type="Pfam" id="PF23338"/>
    </source>
</evidence>
<evidence type="ECO:0000313" key="7">
    <source>
        <dbReference type="EMBL" id="CUI14745.1"/>
    </source>
</evidence>
<evidence type="ECO:0000256" key="1">
    <source>
        <dbReference type="SAM" id="MobiDB-lite"/>
    </source>
</evidence>
<dbReference type="EMBL" id="CYKH01001608">
    <property type="protein sequence ID" value="CUI14745.1"/>
    <property type="molecule type" value="Genomic_DNA"/>
</dbReference>
<dbReference type="InterPro" id="IPR055364">
    <property type="entry name" value="PTHB1_CtH_dom"/>
</dbReference>
<dbReference type="OrthoDB" id="10262646at2759"/>
<sequence>MGSLFKLRDAWTFKSNEEFSGHTALVVANVDNEKSGAVKIVTGSFQGTLRVFDVKNKTFKPEDIVYERNFREPILAVAAGRFLPPSSPSKVSLAILFPRKLAIVSLTRSDAAKQQVQQQPAENAASSSNIDQQTNFFYQLTTHVEHRFEHTAYNFTFGSFGNNASSDQELICVQSMDGQLSFLDHNKILFQRFLPSSHFLTPGAIGYIAKMDAVLIGSSSFELHCFRYKSLTQSTASETKDSGVSEGGAAAGGGDTGRRVSSEWACNIGEDILQIEPCRFSQGLQNSQVDIIVLCERTLFVIKESGEMKFQKRLDAPSMCCATYWMPEGKIHNLLVGTHTSHVVVHSESAIVWNAKAPATPLALGVAPLCGTAGMIVALLDNGTVSVNYLGTDPAANPVQVLESKDLDYEAIDEEHRRLQSLIRQAVGSNKRFDQPNSDVLQIRLDPLETTLTAQLRKAVIPVVITNTASSPTQKATLIVHTTEPLRAEENLVTIGEVGPKQTLRILVTIYPQMDNDCIVPTSLQVEIALSYTAPSGENLTARTTTQLPLAMVATPVPPLKNIAFKVQIDTNKAPPPSLADIFSDLNDLGGGNAVAPNVLSIQYCNGSDATVLVSKNAGRYRIQSSSFEGLWLLVADLVRRLRQYYRSDEGSSEPLRLDAPDGLPLEEFLGMVDVHCAMRTELATAQQRLANEAQQFRAIQKRLLVRYRDRNHPTPLASLEHLFQDTYRRLHVSSDEVEQATSRLRQACAMLSSSTHLLLLMLHIRCQDTLSKTDLEILRHYITPIVPFNPSSGSLGWEETVDANLTHLLRTALSRNTKESSTSPQPLVASADGTKVKKHLTIVLDRICKGATLANPQMAGVEVSEPTGNRGIAQQ</sequence>
<evidence type="ECO:0000313" key="8">
    <source>
        <dbReference type="Proteomes" id="UP000051952"/>
    </source>
</evidence>
<dbReference type="InterPro" id="IPR055362">
    <property type="entry name" value="PTHB1_pf_dom"/>
</dbReference>
<dbReference type="Pfam" id="PF23339">
    <property type="entry name" value="PTHB1_CtH"/>
    <property type="match status" value="1"/>
</dbReference>
<evidence type="ECO:0000259" key="3">
    <source>
        <dbReference type="Pfam" id="PF14728"/>
    </source>
</evidence>
<dbReference type="Pfam" id="PF23337">
    <property type="entry name" value="PTHB1_pf"/>
    <property type="match status" value="1"/>
</dbReference>
<feature type="compositionally biased region" description="Gly residues" evidence="1">
    <location>
        <begin position="245"/>
        <end position="255"/>
    </location>
</feature>
<dbReference type="Pfam" id="PF14727">
    <property type="entry name" value="PHTB1_N"/>
    <property type="match status" value="1"/>
</dbReference>
<dbReference type="Pfam" id="PF14728">
    <property type="entry name" value="PTHB1_GAE"/>
    <property type="match status" value="1"/>
</dbReference>
<evidence type="ECO:0000259" key="4">
    <source>
        <dbReference type="Pfam" id="PF23337"/>
    </source>
</evidence>
<dbReference type="Pfam" id="PF23338">
    <property type="entry name" value="PTHB1_hp"/>
    <property type="match status" value="1"/>
</dbReference>
<dbReference type="GO" id="GO:0034464">
    <property type="term" value="C:BBSome"/>
    <property type="evidence" value="ECO:0007669"/>
    <property type="project" value="InterPro"/>
</dbReference>
<evidence type="ECO:0008006" key="9">
    <source>
        <dbReference type="Google" id="ProtNLM"/>
    </source>
</evidence>
<dbReference type="AlphaFoldDB" id="A0A0S4KJV3"/>
<feature type="domain" description="PTHB1 N-terminal" evidence="2">
    <location>
        <begin position="3"/>
        <end position="394"/>
    </location>
</feature>
<dbReference type="InterPro" id="IPR028074">
    <property type="entry name" value="PHTB1_GAE_dom"/>
</dbReference>
<name>A0A0S4KJV3_BODSA</name>
<evidence type="ECO:0000259" key="6">
    <source>
        <dbReference type="Pfam" id="PF23339"/>
    </source>
</evidence>
<dbReference type="InterPro" id="IPR026511">
    <property type="entry name" value="PTHB1"/>
</dbReference>
<feature type="domain" description="PTHB1 hairpin" evidence="5">
    <location>
        <begin position="664"/>
        <end position="765"/>
    </location>
</feature>
<dbReference type="InterPro" id="IPR055363">
    <property type="entry name" value="PTHB1_hp_dom"/>
</dbReference>
<feature type="domain" description="PTHB1 C-terminal helix bundle" evidence="6">
    <location>
        <begin position="771"/>
        <end position="848"/>
    </location>
</feature>
<gene>
    <name evidence="7" type="ORF">BSAL_13285</name>
</gene>
<feature type="domain" description="PTHB1 GAE" evidence="3">
    <location>
        <begin position="463"/>
        <end position="539"/>
    </location>
</feature>
<dbReference type="PANTHER" id="PTHR20991">
    <property type="entry name" value="PARATHYROID HORMONE-RESPONSIVE B1 GENE"/>
    <property type="match status" value="1"/>
</dbReference>
<dbReference type="Proteomes" id="UP000051952">
    <property type="component" value="Unassembled WGS sequence"/>
</dbReference>
<reference evidence="8" key="1">
    <citation type="submission" date="2015-09" db="EMBL/GenBank/DDBJ databases">
        <authorList>
            <consortium name="Pathogen Informatics"/>
        </authorList>
    </citation>
    <scope>NUCLEOTIDE SEQUENCE [LARGE SCALE GENOMIC DNA]</scope>
    <source>
        <strain evidence="8">Lake Konstanz</strain>
    </source>
</reference>
<feature type="domain" description="PTHB1 platform" evidence="4">
    <location>
        <begin position="549"/>
        <end position="649"/>
    </location>
</feature>